<evidence type="ECO:0000256" key="4">
    <source>
        <dbReference type="ARBA" id="ARBA00022984"/>
    </source>
</evidence>
<evidence type="ECO:0000259" key="7">
    <source>
        <dbReference type="Pfam" id="PF13480"/>
    </source>
</evidence>
<keyword evidence="2" id="KW-0808">Transferase</keyword>
<dbReference type="Gene3D" id="3.40.630.30">
    <property type="match status" value="1"/>
</dbReference>
<dbReference type="PROSITE" id="PS51191">
    <property type="entry name" value="FEMABX"/>
    <property type="match status" value="1"/>
</dbReference>
<comment type="caution">
    <text evidence="8">The sequence shown here is derived from an EMBL/GenBank/DDBJ whole genome shotgun (WGS) entry which is preliminary data.</text>
</comment>
<evidence type="ECO:0000256" key="3">
    <source>
        <dbReference type="ARBA" id="ARBA00022960"/>
    </source>
</evidence>
<dbReference type="InterPro" id="IPR003447">
    <property type="entry name" value="FEMABX"/>
</dbReference>
<evidence type="ECO:0000256" key="1">
    <source>
        <dbReference type="ARBA" id="ARBA00009943"/>
    </source>
</evidence>
<keyword evidence="4" id="KW-0573">Peptidoglycan synthesis</keyword>
<comment type="similarity">
    <text evidence="1">Belongs to the FemABX family.</text>
</comment>
<dbReference type="Proteomes" id="UP000612362">
    <property type="component" value="Unassembled WGS sequence"/>
</dbReference>
<keyword evidence="5" id="KW-0012">Acyltransferase</keyword>
<dbReference type="Pfam" id="PF13480">
    <property type="entry name" value="Acetyltransf_6"/>
    <property type="match status" value="1"/>
</dbReference>
<dbReference type="GO" id="GO:0009252">
    <property type="term" value="P:peptidoglycan biosynthetic process"/>
    <property type="evidence" value="ECO:0007669"/>
    <property type="project" value="UniProtKB-KW"/>
</dbReference>
<dbReference type="GO" id="GO:0016755">
    <property type="term" value="F:aminoacyltransferase activity"/>
    <property type="evidence" value="ECO:0007669"/>
    <property type="project" value="InterPro"/>
</dbReference>
<gene>
    <name evidence="8" type="ORF">KSX_14550</name>
</gene>
<proteinExistence type="inferred from homology"/>
<dbReference type="RefSeq" id="WP_220192774.1">
    <property type="nucleotide sequence ID" value="NZ_BNJF01000001.1"/>
</dbReference>
<evidence type="ECO:0000313" key="8">
    <source>
        <dbReference type="EMBL" id="GHO43292.1"/>
    </source>
</evidence>
<dbReference type="PANTHER" id="PTHR36174">
    <property type="entry name" value="LIPID II:GLYCINE GLYCYLTRANSFERASE"/>
    <property type="match status" value="1"/>
</dbReference>
<dbReference type="InterPro" id="IPR038740">
    <property type="entry name" value="BioF2-like_GNAT_dom"/>
</dbReference>
<accession>A0A8J3HSS1</accession>
<feature type="domain" description="BioF2-like acetyltransferase" evidence="7">
    <location>
        <begin position="149"/>
        <end position="291"/>
    </location>
</feature>
<sequence length="310" mass="35673">MIETSLGQISWQTFIEQHKQATFYSQPAWLALIQRVYGFTPLHLIHLEDDKQPSALLPLYSVRSPLSGSHLVSLPFSDQAPLLADNEASTLKLIDEAIELTRQHKARYLELRTGENPVLAEHPAFVESNLYVTWHLALDADPAQVWSHLRKPVQHQIKKARKNGLLIRSALTRTDVERYHQLHVLTRTRKHGMPAQPTKFFYELWDTFSAQQQMMVLLAEHGGQVIAGMVLLGSGKTLRYAYGASDERYLHLAPNNLLMWRAIEWGCEHGYEILDMGRTARDNEGLMEFKRRWGAELRPYHITIIHSRPD</sequence>
<dbReference type="PANTHER" id="PTHR36174:SF1">
    <property type="entry name" value="LIPID II:GLYCINE GLYCYLTRANSFERASE"/>
    <property type="match status" value="1"/>
</dbReference>
<dbReference type="EMBL" id="BNJF01000001">
    <property type="protein sequence ID" value="GHO43292.1"/>
    <property type="molecule type" value="Genomic_DNA"/>
</dbReference>
<keyword evidence="9" id="KW-1185">Reference proteome</keyword>
<keyword evidence="3" id="KW-0133">Cell shape</keyword>
<dbReference type="GO" id="GO:0071555">
    <property type="term" value="P:cell wall organization"/>
    <property type="evidence" value="ECO:0007669"/>
    <property type="project" value="UniProtKB-KW"/>
</dbReference>
<evidence type="ECO:0000313" key="9">
    <source>
        <dbReference type="Proteomes" id="UP000612362"/>
    </source>
</evidence>
<evidence type="ECO:0000256" key="5">
    <source>
        <dbReference type="ARBA" id="ARBA00023315"/>
    </source>
</evidence>
<keyword evidence="6" id="KW-0961">Cell wall biogenesis/degradation</keyword>
<dbReference type="SUPFAM" id="SSF55729">
    <property type="entry name" value="Acyl-CoA N-acyltransferases (Nat)"/>
    <property type="match status" value="2"/>
</dbReference>
<dbReference type="InterPro" id="IPR016181">
    <property type="entry name" value="Acyl_CoA_acyltransferase"/>
</dbReference>
<dbReference type="GO" id="GO:0008360">
    <property type="term" value="P:regulation of cell shape"/>
    <property type="evidence" value="ECO:0007669"/>
    <property type="project" value="UniProtKB-KW"/>
</dbReference>
<reference evidence="8" key="1">
    <citation type="submission" date="2020-10" db="EMBL/GenBank/DDBJ databases">
        <title>Taxonomic study of unclassified bacteria belonging to the class Ktedonobacteria.</title>
        <authorList>
            <person name="Yabe S."/>
            <person name="Wang C.M."/>
            <person name="Zheng Y."/>
            <person name="Sakai Y."/>
            <person name="Cavaletti L."/>
            <person name="Monciardini P."/>
            <person name="Donadio S."/>
        </authorList>
    </citation>
    <scope>NUCLEOTIDE SEQUENCE</scope>
    <source>
        <strain evidence="8">SOSP1-1</strain>
    </source>
</reference>
<dbReference type="InterPro" id="IPR050644">
    <property type="entry name" value="PG_Glycine_Bridge_Synth"/>
</dbReference>
<dbReference type="AlphaFoldDB" id="A0A8J3HSS1"/>
<organism evidence="8 9">
    <name type="scientific">Ktedonospora formicarum</name>
    <dbReference type="NCBI Taxonomy" id="2778364"/>
    <lineage>
        <taxon>Bacteria</taxon>
        <taxon>Bacillati</taxon>
        <taxon>Chloroflexota</taxon>
        <taxon>Ktedonobacteria</taxon>
        <taxon>Ktedonobacterales</taxon>
        <taxon>Ktedonobacteraceae</taxon>
        <taxon>Ktedonospora</taxon>
    </lineage>
</organism>
<evidence type="ECO:0000256" key="6">
    <source>
        <dbReference type="ARBA" id="ARBA00023316"/>
    </source>
</evidence>
<evidence type="ECO:0000256" key="2">
    <source>
        <dbReference type="ARBA" id="ARBA00022679"/>
    </source>
</evidence>
<protein>
    <recommendedName>
        <fullName evidence="7">BioF2-like acetyltransferase domain-containing protein</fullName>
    </recommendedName>
</protein>
<name>A0A8J3HSS1_9CHLR</name>